<dbReference type="RefSeq" id="WP_198578173.1">
    <property type="nucleotide sequence ID" value="NZ_JADWOX010000020.1"/>
</dbReference>
<feature type="transmembrane region" description="Helical" evidence="1">
    <location>
        <begin position="142"/>
        <end position="163"/>
    </location>
</feature>
<keyword evidence="1" id="KW-1133">Transmembrane helix</keyword>
<evidence type="ECO:0000256" key="1">
    <source>
        <dbReference type="SAM" id="Phobius"/>
    </source>
</evidence>
<dbReference type="Proteomes" id="UP000639859">
    <property type="component" value="Unassembled WGS sequence"/>
</dbReference>
<dbReference type="InterPro" id="IPR049713">
    <property type="entry name" value="Pr6Pr-like"/>
</dbReference>
<proteinExistence type="predicted"/>
<organism evidence="2 3">
    <name type="scientific">Caulobacter hibisci</name>
    <dbReference type="NCBI Taxonomy" id="2035993"/>
    <lineage>
        <taxon>Bacteria</taxon>
        <taxon>Pseudomonadati</taxon>
        <taxon>Pseudomonadota</taxon>
        <taxon>Alphaproteobacteria</taxon>
        <taxon>Caulobacterales</taxon>
        <taxon>Caulobacteraceae</taxon>
        <taxon>Caulobacter</taxon>
    </lineage>
</organism>
<sequence>MTNKAERAWRLVAAAIVWFGVMLQYGLMVSHKDPLAQTVKFFSFFTILSNILVGTALAAAALAPASRLGIWARRAGTRVAVGVYIGVTALVYHVLLAGLWDPKGWQLVADTLLHTVTPLLFLADLLVLPPREAARWGQAWKALALPFAFGVWTLVHGALSGWYPYPFLNVAKRGYPSVLLTMVVMAAGFFALTLVLTGVQHLQLRLAKRG</sequence>
<keyword evidence="1" id="KW-0472">Membrane</keyword>
<feature type="transmembrane region" description="Helical" evidence="1">
    <location>
        <begin position="175"/>
        <end position="199"/>
    </location>
</feature>
<evidence type="ECO:0000313" key="3">
    <source>
        <dbReference type="Proteomes" id="UP000639859"/>
    </source>
</evidence>
<dbReference type="EMBL" id="JADWOX010000020">
    <property type="protein sequence ID" value="MBI1686279.1"/>
    <property type="molecule type" value="Genomic_DNA"/>
</dbReference>
<feature type="transmembrane region" description="Helical" evidence="1">
    <location>
        <begin position="41"/>
        <end position="63"/>
    </location>
</feature>
<reference evidence="2 3" key="1">
    <citation type="submission" date="2020-11" db="EMBL/GenBank/DDBJ databases">
        <title>genome sequence of strain KACC 18849.</title>
        <authorList>
            <person name="Gao J."/>
            <person name="Zhang X."/>
        </authorList>
    </citation>
    <scope>NUCLEOTIDE SEQUENCE [LARGE SCALE GENOMIC DNA]</scope>
    <source>
        <strain evidence="2 3">KACC 18849</strain>
    </source>
</reference>
<keyword evidence="1" id="KW-0812">Transmembrane</keyword>
<evidence type="ECO:0000313" key="2">
    <source>
        <dbReference type="EMBL" id="MBI1686279.1"/>
    </source>
</evidence>
<protein>
    <submittedName>
        <fullName evidence="2">Pr6Pr family membrane protein</fullName>
    </submittedName>
</protein>
<feature type="transmembrane region" description="Helical" evidence="1">
    <location>
        <begin position="12"/>
        <end position="29"/>
    </location>
</feature>
<keyword evidence="3" id="KW-1185">Reference proteome</keyword>
<comment type="caution">
    <text evidence="2">The sequence shown here is derived from an EMBL/GenBank/DDBJ whole genome shotgun (WGS) entry which is preliminary data.</text>
</comment>
<dbReference type="NCBIfam" id="NF038065">
    <property type="entry name" value="Pr6Pr"/>
    <property type="match status" value="1"/>
</dbReference>
<name>A0ABS0T3P1_9CAUL</name>
<feature type="transmembrane region" description="Helical" evidence="1">
    <location>
        <begin position="112"/>
        <end position="130"/>
    </location>
</feature>
<accession>A0ABS0T3P1</accession>
<gene>
    <name evidence="2" type="ORF">I4Q42_21635</name>
</gene>
<feature type="transmembrane region" description="Helical" evidence="1">
    <location>
        <begin position="75"/>
        <end position="100"/>
    </location>
</feature>